<organism evidence="1 2">
    <name type="scientific">Microbispora bryophytorum</name>
    <dbReference type="NCBI Taxonomy" id="1460882"/>
    <lineage>
        <taxon>Bacteria</taxon>
        <taxon>Bacillati</taxon>
        <taxon>Actinomycetota</taxon>
        <taxon>Actinomycetes</taxon>
        <taxon>Streptosporangiales</taxon>
        <taxon>Streptosporangiaceae</taxon>
        <taxon>Microbispora</taxon>
    </lineage>
</organism>
<name>A0A8H9H4V0_9ACTN</name>
<evidence type="ECO:0000313" key="1">
    <source>
        <dbReference type="EMBL" id="GGO13811.1"/>
    </source>
</evidence>
<dbReference type="EMBL" id="BMMN01000005">
    <property type="protein sequence ID" value="GGO13811.1"/>
    <property type="molecule type" value="Genomic_DNA"/>
</dbReference>
<accession>A0A8H9H4V0</accession>
<gene>
    <name evidence="1" type="ORF">GCM10011574_33500</name>
</gene>
<reference evidence="1" key="2">
    <citation type="submission" date="2020-09" db="EMBL/GenBank/DDBJ databases">
        <authorList>
            <person name="Sun Q."/>
            <person name="Zhou Y."/>
        </authorList>
    </citation>
    <scope>NUCLEOTIDE SEQUENCE</scope>
    <source>
        <strain evidence="1">CGMCC 4.7138</strain>
    </source>
</reference>
<keyword evidence="2" id="KW-1185">Reference proteome</keyword>
<dbReference type="AlphaFoldDB" id="A0A8H9H4V0"/>
<proteinExistence type="predicted"/>
<protein>
    <submittedName>
        <fullName evidence="1">Uncharacterized protein</fullName>
    </submittedName>
</protein>
<reference evidence="1" key="1">
    <citation type="journal article" date="2014" name="Int. J. Syst. Evol. Microbiol.">
        <title>Complete genome sequence of Corynebacterium casei LMG S-19264T (=DSM 44701T), isolated from a smear-ripened cheese.</title>
        <authorList>
            <consortium name="US DOE Joint Genome Institute (JGI-PGF)"/>
            <person name="Walter F."/>
            <person name="Albersmeier A."/>
            <person name="Kalinowski J."/>
            <person name="Ruckert C."/>
        </authorList>
    </citation>
    <scope>NUCLEOTIDE SEQUENCE</scope>
    <source>
        <strain evidence="1">CGMCC 4.7138</strain>
    </source>
</reference>
<sequence>MEKCQVVDFATDAGKGGSGPIRWERSHLRIVDWAPGMSMTGCRRLTRWLSRAVSRGPLLAFCPPLADVALIHD</sequence>
<evidence type="ECO:0000313" key="2">
    <source>
        <dbReference type="Proteomes" id="UP000653480"/>
    </source>
</evidence>
<comment type="caution">
    <text evidence="1">The sequence shown here is derived from an EMBL/GenBank/DDBJ whole genome shotgun (WGS) entry which is preliminary data.</text>
</comment>
<dbReference type="Proteomes" id="UP000653480">
    <property type="component" value="Unassembled WGS sequence"/>
</dbReference>